<dbReference type="OrthoDB" id="9804312at2"/>
<gene>
    <name evidence="3" type="ORF">Verru16b_01201</name>
</gene>
<evidence type="ECO:0000313" key="4">
    <source>
        <dbReference type="Proteomes" id="UP000095228"/>
    </source>
</evidence>
<dbReference type="PATRIC" id="fig|1838286.3.peg.1209"/>
<evidence type="ECO:0000259" key="2">
    <source>
        <dbReference type="Pfam" id="PF13649"/>
    </source>
</evidence>
<proteinExistence type="predicted"/>
<keyword evidence="1" id="KW-0808">Transferase</keyword>
<dbReference type="Pfam" id="PF13649">
    <property type="entry name" value="Methyltransf_25"/>
    <property type="match status" value="1"/>
</dbReference>
<accession>A0A1D8ATF1</accession>
<dbReference type="RefSeq" id="WP_069961426.1">
    <property type="nucleotide sequence ID" value="NZ_CP016094.1"/>
</dbReference>
<dbReference type="InterPro" id="IPR041698">
    <property type="entry name" value="Methyltransf_25"/>
</dbReference>
<dbReference type="Gene3D" id="3.40.50.150">
    <property type="entry name" value="Vaccinia Virus protein VP39"/>
    <property type="match status" value="1"/>
</dbReference>
<keyword evidence="4" id="KW-1185">Reference proteome</keyword>
<protein>
    <submittedName>
        <fullName evidence="3">Tellurite resistance protein TehB</fullName>
    </submittedName>
</protein>
<evidence type="ECO:0000313" key="3">
    <source>
        <dbReference type="EMBL" id="AOS44140.1"/>
    </source>
</evidence>
<dbReference type="PANTHER" id="PTHR43861">
    <property type="entry name" value="TRANS-ACONITATE 2-METHYLTRANSFERASE-RELATED"/>
    <property type="match status" value="1"/>
</dbReference>
<dbReference type="GO" id="GO:0016740">
    <property type="term" value="F:transferase activity"/>
    <property type="evidence" value="ECO:0007669"/>
    <property type="project" value="UniProtKB-KW"/>
</dbReference>
<name>A0A1D8ATF1_9BACT</name>
<dbReference type="SUPFAM" id="SSF53335">
    <property type="entry name" value="S-adenosyl-L-methionine-dependent methyltransferases"/>
    <property type="match status" value="1"/>
</dbReference>
<dbReference type="Proteomes" id="UP000095228">
    <property type="component" value="Chromosome"/>
</dbReference>
<sequence>MKPNYDASFWDQRYGAATGYLYGTSPNEFLAAVADRIPPGPVLCLAEGEGRNAVHLARRGHAVTAVDQSATGLAKAAALAEKNAVPLTTIVADLADFPLSPGTWAGIVAIFMHLPPALRATVLARAVVGLLPGGMFVLECYSPAQLAFHTGGPREVTLLPTLATLRGELPGLEFLHGDELERDIIEGDGHTGRGAVVQVLARRPA</sequence>
<organism evidence="3 4">
    <name type="scientific">Lacunisphaera limnophila</name>
    <dbReference type="NCBI Taxonomy" id="1838286"/>
    <lineage>
        <taxon>Bacteria</taxon>
        <taxon>Pseudomonadati</taxon>
        <taxon>Verrucomicrobiota</taxon>
        <taxon>Opitutia</taxon>
        <taxon>Opitutales</taxon>
        <taxon>Opitutaceae</taxon>
        <taxon>Lacunisphaera</taxon>
    </lineage>
</organism>
<dbReference type="KEGG" id="obg:Verru16b_01201"/>
<feature type="domain" description="Methyltransferase" evidence="2">
    <location>
        <begin position="42"/>
        <end position="134"/>
    </location>
</feature>
<dbReference type="EMBL" id="CP016094">
    <property type="protein sequence ID" value="AOS44140.1"/>
    <property type="molecule type" value="Genomic_DNA"/>
</dbReference>
<dbReference type="InterPro" id="IPR029063">
    <property type="entry name" value="SAM-dependent_MTases_sf"/>
</dbReference>
<dbReference type="PANTHER" id="PTHR43861:SF3">
    <property type="entry name" value="PUTATIVE (AFU_ORTHOLOGUE AFUA_2G14390)-RELATED"/>
    <property type="match status" value="1"/>
</dbReference>
<dbReference type="AlphaFoldDB" id="A0A1D8ATF1"/>
<dbReference type="STRING" id="1838286.Verru16b_01201"/>
<evidence type="ECO:0000256" key="1">
    <source>
        <dbReference type="ARBA" id="ARBA00022679"/>
    </source>
</evidence>
<reference evidence="3 4" key="1">
    <citation type="submission" date="2016-06" db="EMBL/GenBank/DDBJ databases">
        <title>Three novel species with peptidoglycan cell walls form the new genus Lacunisphaera gen. nov. in the family Opitutaceae of the verrucomicrobial subdivision 4.</title>
        <authorList>
            <person name="Rast P."/>
            <person name="Gloeckner I."/>
            <person name="Jogler M."/>
            <person name="Boedeker C."/>
            <person name="Jeske O."/>
            <person name="Wiegand S."/>
            <person name="Reinhardt R."/>
            <person name="Schumann P."/>
            <person name="Rohde M."/>
            <person name="Spring S."/>
            <person name="Gloeckner F.O."/>
            <person name="Jogler C."/>
        </authorList>
    </citation>
    <scope>NUCLEOTIDE SEQUENCE [LARGE SCALE GENOMIC DNA]</scope>
    <source>
        <strain evidence="3 4">IG16b</strain>
    </source>
</reference>